<accession>A0A5B1CK73</accession>
<dbReference type="Proteomes" id="UP000322699">
    <property type="component" value="Unassembled WGS sequence"/>
</dbReference>
<protein>
    <submittedName>
        <fullName evidence="1">Uncharacterized protein</fullName>
    </submittedName>
</protein>
<dbReference type="AlphaFoldDB" id="A0A5B1CK73"/>
<evidence type="ECO:0000313" key="2">
    <source>
        <dbReference type="Proteomes" id="UP000322699"/>
    </source>
</evidence>
<organism evidence="1 2">
    <name type="scientific">Rubripirellula obstinata</name>
    <dbReference type="NCBI Taxonomy" id="406547"/>
    <lineage>
        <taxon>Bacteria</taxon>
        <taxon>Pseudomonadati</taxon>
        <taxon>Planctomycetota</taxon>
        <taxon>Planctomycetia</taxon>
        <taxon>Pirellulales</taxon>
        <taxon>Pirellulaceae</taxon>
        <taxon>Rubripirellula</taxon>
    </lineage>
</organism>
<evidence type="ECO:0000313" key="1">
    <source>
        <dbReference type="EMBL" id="KAA1259803.1"/>
    </source>
</evidence>
<name>A0A5B1CK73_9BACT</name>
<dbReference type="EMBL" id="VRLW01000001">
    <property type="protein sequence ID" value="KAA1259803.1"/>
    <property type="molecule type" value="Genomic_DNA"/>
</dbReference>
<comment type="caution">
    <text evidence="1">The sequence shown here is derived from an EMBL/GenBank/DDBJ whole genome shotgun (WGS) entry which is preliminary data.</text>
</comment>
<gene>
    <name evidence="1" type="ORF">LF1_23400</name>
</gene>
<sequence>MDANKTLIKTATNLLKPPSKTLISVLLAKISGFNCGKTMEGQNDTKYDSKSFCPPIVLPIPQHLCVPASPATLRQLLSNTQSNQSREGL</sequence>
<keyword evidence="2" id="KW-1185">Reference proteome</keyword>
<reference evidence="1 2" key="1">
    <citation type="submission" date="2019-08" db="EMBL/GenBank/DDBJ databases">
        <title>Deep-cultivation of Planctomycetes and their phenomic and genomic characterization uncovers novel biology.</title>
        <authorList>
            <person name="Wiegand S."/>
            <person name="Jogler M."/>
            <person name="Boedeker C."/>
            <person name="Pinto D."/>
            <person name="Vollmers J."/>
            <person name="Rivas-Marin E."/>
            <person name="Kohn T."/>
            <person name="Peeters S.H."/>
            <person name="Heuer A."/>
            <person name="Rast P."/>
            <person name="Oberbeckmann S."/>
            <person name="Bunk B."/>
            <person name="Jeske O."/>
            <person name="Meyerdierks A."/>
            <person name="Storesund J.E."/>
            <person name="Kallscheuer N."/>
            <person name="Luecker S."/>
            <person name="Lage O.M."/>
            <person name="Pohl T."/>
            <person name="Merkel B.J."/>
            <person name="Hornburger P."/>
            <person name="Mueller R.-W."/>
            <person name="Bruemmer F."/>
            <person name="Labrenz M."/>
            <person name="Spormann A.M."/>
            <person name="Op Den Camp H."/>
            <person name="Overmann J."/>
            <person name="Amann R."/>
            <person name="Jetten M.S.M."/>
            <person name="Mascher T."/>
            <person name="Medema M.H."/>
            <person name="Devos D.P."/>
            <person name="Kaster A.-K."/>
            <person name="Ovreas L."/>
            <person name="Rohde M."/>
            <person name="Galperin M.Y."/>
            <person name="Jogler C."/>
        </authorList>
    </citation>
    <scope>NUCLEOTIDE SEQUENCE [LARGE SCALE GENOMIC DNA]</scope>
    <source>
        <strain evidence="1 2">LF1</strain>
    </source>
</reference>
<proteinExistence type="predicted"/>